<dbReference type="InterPro" id="IPR047178">
    <property type="entry name" value="JIP1_scaffold"/>
</dbReference>
<dbReference type="Pfam" id="PF00640">
    <property type="entry name" value="PID"/>
    <property type="match status" value="1"/>
</dbReference>
<feature type="compositionally biased region" description="Polar residues" evidence="6">
    <location>
        <begin position="301"/>
        <end position="313"/>
    </location>
</feature>
<comment type="subcellular location">
    <subcellularLocation>
        <location evidence="1">Cytoplasm</location>
    </subcellularLocation>
</comment>
<dbReference type="Pfam" id="PF14604">
    <property type="entry name" value="SH3_9"/>
    <property type="match status" value="1"/>
</dbReference>
<keyword evidence="3 5" id="KW-0728">SH3 domain</keyword>
<dbReference type="InterPro" id="IPR001452">
    <property type="entry name" value="SH3_domain"/>
</dbReference>
<dbReference type="SMART" id="SM00462">
    <property type="entry name" value="PTB"/>
    <property type="match status" value="1"/>
</dbReference>
<dbReference type="SUPFAM" id="SSF50729">
    <property type="entry name" value="PH domain-like"/>
    <property type="match status" value="1"/>
</dbReference>
<protein>
    <submittedName>
        <fullName evidence="9">JNK-interacting protein 1-like isoform X1</fullName>
    </submittedName>
</protein>
<dbReference type="FunFam" id="2.30.30.40:FF:000032">
    <property type="entry name" value="Putative C-Jun-amino-terminal kinase-interacting protein 2"/>
    <property type="match status" value="1"/>
</dbReference>
<dbReference type="PANTHER" id="PTHR47437">
    <property type="entry name" value="JNK-INTERACTING PROTEIN 1-LIKE PROTEIN"/>
    <property type="match status" value="1"/>
</dbReference>
<evidence type="ECO:0000256" key="2">
    <source>
        <dbReference type="ARBA" id="ARBA00009866"/>
    </source>
</evidence>
<organism evidence="9 10">
    <name type="scientific">Vespula maculifrons</name>
    <name type="common">Eastern yellow jacket</name>
    <name type="synonym">Wasp</name>
    <dbReference type="NCBI Taxonomy" id="7453"/>
    <lineage>
        <taxon>Eukaryota</taxon>
        <taxon>Metazoa</taxon>
        <taxon>Ecdysozoa</taxon>
        <taxon>Arthropoda</taxon>
        <taxon>Hexapoda</taxon>
        <taxon>Insecta</taxon>
        <taxon>Pterygota</taxon>
        <taxon>Neoptera</taxon>
        <taxon>Endopterygota</taxon>
        <taxon>Hymenoptera</taxon>
        <taxon>Apocrita</taxon>
        <taxon>Aculeata</taxon>
        <taxon>Vespoidea</taxon>
        <taxon>Vespidae</taxon>
        <taxon>Vespinae</taxon>
        <taxon>Vespula</taxon>
    </lineage>
</organism>
<gene>
    <name evidence="9" type="ORF">V1477_004437</name>
</gene>
<sequence>MADSEFEEFRHYFERLPQHLKAPLSNYTLVHDIILDDSPTSSQGSDGEVGRSCDGVAGDSEDEDVVAIHRHDNQSGHTSADDSEDLDNHCSIVADSDFRLVTSRKCKYLFEDGCLPENTASNRMVNGSLAHIRLPLGDISLFGGLSSRGRSAGGPGPGGGGGTSSSGNGGRDSVVSDVGDSCSSLSSWPTPEHVPANRPGSGSGERRRRRLPEIPKAKKCIPIGQMSMQTSSSLADELSAATGSTNSTGSNSGRPHLVLRKCHPRLRHEDSSPDSERIATDSGHSTAHSPDNGPKSVSPIPCNTLQNTDSVSPSSTPGITFSLLALCIGHLIKGLIAGSGGVPFTQLELLEATHRGLHKFVPRHHDEIDLEIGDPIYVQKEADDLWCEGVNLRTGRQGIFPSAYAVDMDYSDFDPSAPKVKRERYLLGYLGSVETLAHKGTGVVCQAVRRIVGNSSEESPVSQSCILEVSDQGLRMVDRSKPRKNQGPCHDYFYSLKNVSFCAFHPRDHRYLGFITKHPTLQRFACHVFIGQESTRPVAEAVGRAFHRFYTKFIETAFPIEDIYIE</sequence>
<evidence type="ECO:0000256" key="4">
    <source>
        <dbReference type="ARBA" id="ARBA00022490"/>
    </source>
</evidence>
<evidence type="ECO:0000313" key="10">
    <source>
        <dbReference type="Proteomes" id="UP001607303"/>
    </source>
</evidence>
<dbReference type="Gene3D" id="2.30.30.40">
    <property type="entry name" value="SH3 Domains"/>
    <property type="match status" value="1"/>
</dbReference>
<dbReference type="PROSITE" id="PS01179">
    <property type="entry name" value="PID"/>
    <property type="match status" value="1"/>
</dbReference>
<feature type="compositionally biased region" description="Basic and acidic residues" evidence="6">
    <location>
        <begin position="267"/>
        <end position="279"/>
    </location>
</feature>
<dbReference type="AlphaFoldDB" id="A0ABD2CSW5"/>
<dbReference type="SUPFAM" id="SSF50044">
    <property type="entry name" value="SH3-domain"/>
    <property type="match status" value="1"/>
</dbReference>
<dbReference type="SMART" id="SM00326">
    <property type="entry name" value="SH3"/>
    <property type="match status" value="1"/>
</dbReference>
<evidence type="ECO:0000313" key="9">
    <source>
        <dbReference type="EMBL" id="KAL2747745.1"/>
    </source>
</evidence>
<evidence type="ECO:0000259" key="7">
    <source>
        <dbReference type="PROSITE" id="PS01179"/>
    </source>
</evidence>
<dbReference type="Proteomes" id="UP001607303">
    <property type="component" value="Unassembled WGS sequence"/>
</dbReference>
<evidence type="ECO:0000259" key="8">
    <source>
        <dbReference type="PROSITE" id="PS50002"/>
    </source>
</evidence>
<feature type="domain" description="SH3" evidence="8">
    <location>
        <begin position="349"/>
        <end position="410"/>
    </location>
</feature>
<accession>A0ABD2CSW5</accession>
<feature type="compositionally biased region" description="Gly residues" evidence="6">
    <location>
        <begin position="151"/>
        <end position="170"/>
    </location>
</feature>
<proteinExistence type="inferred from homology"/>
<feature type="compositionally biased region" description="Basic residues" evidence="6">
    <location>
        <begin position="257"/>
        <end position="266"/>
    </location>
</feature>
<reference evidence="9 10" key="1">
    <citation type="journal article" date="2024" name="Ann. Entomol. Soc. Am.">
        <title>Genomic analyses of the southern and eastern yellowjacket wasps (Hymenoptera: Vespidae) reveal evolutionary signatures of social life.</title>
        <authorList>
            <person name="Catto M.A."/>
            <person name="Caine P.B."/>
            <person name="Orr S.E."/>
            <person name="Hunt B.G."/>
            <person name="Goodisman M.A.D."/>
        </authorList>
    </citation>
    <scope>NUCLEOTIDE SEQUENCE [LARGE SCALE GENOMIC DNA]</scope>
    <source>
        <strain evidence="9">232</strain>
        <tissue evidence="9">Head and thorax</tissue>
    </source>
</reference>
<feature type="domain" description="PID" evidence="7">
    <location>
        <begin position="494"/>
        <end position="559"/>
    </location>
</feature>
<comment type="caution">
    <text evidence="9">The sequence shown here is derived from an EMBL/GenBank/DDBJ whole genome shotgun (WGS) entry which is preliminary data.</text>
</comment>
<evidence type="ECO:0000256" key="5">
    <source>
        <dbReference type="PROSITE-ProRule" id="PRU00192"/>
    </source>
</evidence>
<dbReference type="CDD" id="cd01212">
    <property type="entry name" value="PTB_JIP"/>
    <property type="match status" value="1"/>
</dbReference>
<dbReference type="Gene3D" id="2.30.29.30">
    <property type="entry name" value="Pleckstrin-homology domain (PH domain)/Phosphotyrosine-binding domain (PTB)"/>
    <property type="match status" value="1"/>
</dbReference>
<dbReference type="FunFam" id="2.30.29.30:FF:000306">
    <property type="entry name" value="Uncharacterized protein, isoform A"/>
    <property type="match status" value="1"/>
</dbReference>
<evidence type="ECO:0000256" key="6">
    <source>
        <dbReference type="SAM" id="MobiDB-lite"/>
    </source>
</evidence>
<name>A0ABD2CSW5_VESMC</name>
<feature type="compositionally biased region" description="Low complexity" evidence="6">
    <location>
        <begin position="171"/>
        <end position="187"/>
    </location>
</feature>
<dbReference type="CDD" id="cd11801">
    <property type="entry name" value="SH3_JIP1_like"/>
    <property type="match status" value="1"/>
</dbReference>
<comment type="similarity">
    <text evidence="2">Belongs to the JIP scaffold family.</text>
</comment>
<evidence type="ECO:0000256" key="3">
    <source>
        <dbReference type="ARBA" id="ARBA00022443"/>
    </source>
</evidence>
<dbReference type="InterPro" id="IPR036028">
    <property type="entry name" value="SH3-like_dom_sf"/>
</dbReference>
<dbReference type="GO" id="GO:0005737">
    <property type="term" value="C:cytoplasm"/>
    <property type="evidence" value="ECO:0007669"/>
    <property type="project" value="UniProtKB-SubCell"/>
</dbReference>
<keyword evidence="10" id="KW-1185">Reference proteome</keyword>
<feature type="compositionally biased region" description="Low complexity" evidence="6">
    <location>
        <begin position="239"/>
        <end position="253"/>
    </location>
</feature>
<evidence type="ECO:0000256" key="1">
    <source>
        <dbReference type="ARBA" id="ARBA00004496"/>
    </source>
</evidence>
<dbReference type="InterPro" id="IPR011993">
    <property type="entry name" value="PH-like_dom_sf"/>
</dbReference>
<feature type="region of interest" description="Disordered" evidence="6">
    <location>
        <begin position="147"/>
        <end position="313"/>
    </location>
</feature>
<dbReference type="InterPro" id="IPR006020">
    <property type="entry name" value="PTB/PI_dom"/>
</dbReference>
<keyword evidence="4" id="KW-0963">Cytoplasm</keyword>
<dbReference type="PROSITE" id="PS50002">
    <property type="entry name" value="SH3"/>
    <property type="match status" value="1"/>
</dbReference>
<dbReference type="EMBL" id="JAYRBN010000035">
    <property type="protein sequence ID" value="KAL2747745.1"/>
    <property type="molecule type" value="Genomic_DNA"/>
</dbReference>
<dbReference type="PANTHER" id="PTHR47437:SF4">
    <property type="entry name" value="JNK-INTERACTING PROTEIN 1-LIKE PROTEIN"/>
    <property type="match status" value="1"/>
</dbReference>